<reference evidence="3 4" key="1">
    <citation type="journal article" date="2019" name="New Phytol.">
        <title>Comparative genomics reveals unique wood-decay strategies and fruiting body development in the Schizophyllaceae.</title>
        <authorList>
            <person name="Almasi E."/>
            <person name="Sahu N."/>
            <person name="Krizsan K."/>
            <person name="Balint B."/>
            <person name="Kovacs G.M."/>
            <person name="Kiss B."/>
            <person name="Cseklye J."/>
            <person name="Drula E."/>
            <person name="Henrissat B."/>
            <person name="Nagy I."/>
            <person name="Chovatia M."/>
            <person name="Adam C."/>
            <person name="LaButti K."/>
            <person name="Lipzen A."/>
            <person name="Riley R."/>
            <person name="Grigoriev I.V."/>
            <person name="Nagy L.G."/>
        </authorList>
    </citation>
    <scope>NUCLEOTIDE SEQUENCE [LARGE SCALE GENOMIC DNA]</scope>
    <source>
        <strain evidence="3 4">NL-1724</strain>
    </source>
</reference>
<organism evidence="3 4">
    <name type="scientific">Schizophyllum amplum</name>
    <dbReference type="NCBI Taxonomy" id="97359"/>
    <lineage>
        <taxon>Eukaryota</taxon>
        <taxon>Fungi</taxon>
        <taxon>Dikarya</taxon>
        <taxon>Basidiomycota</taxon>
        <taxon>Agaricomycotina</taxon>
        <taxon>Agaricomycetes</taxon>
        <taxon>Agaricomycetidae</taxon>
        <taxon>Agaricales</taxon>
        <taxon>Schizophyllaceae</taxon>
        <taxon>Schizophyllum</taxon>
    </lineage>
</organism>
<keyword evidence="2" id="KW-0472">Membrane</keyword>
<feature type="compositionally biased region" description="Low complexity" evidence="1">
    <location>
        <begin position="377"/>
        <end position="391"/>
    </location>
</feature>
<dbReference type="Gene3D" id="2.60.120.260">
    <property type="entry name" value="Galactose-binding domain-like"/>
    <property type="match status" value="2"/>
</dbReference>
<dbReference type="AlphaFoldDB" id="A0A550CDI1"/>
<comment type="caution">
    <text evidence="3">The sequence shown here is derived from an EMBL/GenBank/DDBJ whole genome shotgun (WGS) entry which is preliminary data.</text>
</comment>
<feature type="region of interest" description="Disordered" evidence="1">
    <location>
        <begin position="282"/>
        <end position="310"/>
    </location>
</feature>
<name>A0A550CDI1_9AGAR</name>
<keyword evidence="2" id="KW-0812">Transmembrane</keyword>
<dbReference type="STRING" id="97359.A0A550CDI1"/>
<dbReference type="Proteomes" id="UP000320762">
    <property type="component" value="Unassembled WGS sequence"/>
</dbReference>
<evidence type="ECO:0000313" key="3">
    <source>
        <dbReference type="EMBL" id="TRM62865.1"/>
    </source>
</evidence>
<evidence type="ECO:0000256" key="2">
    <source>
        <dbReference type="SAM" id="Phobius"/>
    </source>
</evidence>
<protein>
    <recommendedName>
        <fullName evidence="5">Transmembrane protein</fullName>
    </recommendedName>
</protein>
<feature type="compositionally biased region" description="Polar residues" evidence="1">
    <location>
        <begin position="296"/>
        <end position="310"/>
    </location>
</feature>
<evidence type="ECO:0000256" key="1">
    <source>
        <dbReference type="SAM" id="MobiDB-lite"/>
    </source>
</evidence>
<gene>
    <name evidence="3" type="ORF">BD626DRAFT_496822</name>
</gene>
<sequence>MVPATTTIDAFSPLIDYQPTDVWLRGGADGDTWTRRYKDGTFMLCGNDTGATATFNFTGTEVHIFGAYRSNSGPYSVVVDGVKSASMRTNGSAPEISDQLFQVELFAAVNLTAGVHQVVLTNEWDDSLPSQYTHVDIDYITFTSSIDSLDSTFVQTDQTDYFSYSPDDVWATVTGDSDLNGGTGHSTPEPGASMSFAFNGDRVALYGTYGEGYAVYSAQLDDGPAYTMNSSRPGVPATFQQLLFQADLLDADAPHNLTLTVLSHDNTRLAIDYAEVDSASNRAATTTAVGSRKTDSASPSNTQSDPTTRLSAGAIGGIIVGCILGAKALATVLFVFWRRRRTRRPHPTTIRSSDHIDPYVPATWSPGLVLSPRKARFTPSPSSSGFFPDTPVTLEVPPNSKRSSGPSLQQPQPPPSYTSITRLATMTRT</sequence>
<feature type="region of interest" description="Disordered" evidence="1">
    <location>
        <begin position="375"/>
        <end position="429"/>
    </location>
</feature>
<evidence type="ECO:0008006" key="5">
    <source>
        <dbReference type="Google" id="ProtNLM"/>
    </source>
</evidence>
<proteinExistence type="predicted"/>
<dbReference type="EMBL" id="VDMD01000011">
    <property type="protein sequence ID" value="TRM62865.1"/>
    <property type="molecule type" value="Genomic_DNA"/>
</dbReference>
<evidence type="ECO:0000313" key="4">
    <source>
        <dbReference type="Proteomes" id="UP000320762"/>
    </source>
</evidence>
<feature type="transmembrane region" description="Helical" evidence="2">
    <location>
        <begin position="310"/>
        <end position="337"/>
    </location>
</feature>
<feature type="compositionally biased region" description="Polar residues" evidence="1">
    <location>
        <begin position="420"/>
        <end position="429"/>
    </location>
</feature>
<accession>A0A550CDI1</accession>
<dbReference type="OrthoDB" id="2564234at2759"/>
<keyword evidence="4" id="KW-1185">Reference proteome</keyword>
<keyword evidence="2" id="KW-1133">Transmembrane helix</keyword>